<dbReference type="InterPro" id="IPR029062">
    <property type="entry name" value="Class_I_gatase-like"/>
</dbReference>
<feature type="domain" description="DUF4350" evidence="2">
    <location>
        <begin position="48"/>
        <end position="216"/>
    </location>
</feature>
<dbReference type="Pfam" id="PF14258">
    <property type="entry name" value="DUF4350"/>
    <property type="match status" value="1"/>
</dbReference>
<organism evidence="3 4">
    <name type="scientific">Symbiobacterium terraclitae</name>
    <dbReference type="NCBI Taxonomy" id="557451"/>
    <lineage>
        <taxon>Bacteria</taxon>
        <taxon>Bacillati</taxon>
        <taxon>Bacillota</taxon>
        <taxon>Clostridia</taxon>
        <taxon>Eubacteriales</taxon>
        <taxon>Symbiobacteriaceae</taxon>
        <taxon>Symbiobacterium</taxon>
    </lineage>
</organism>
<evidence type="ECO:0000256" key="1">
    <source>
        <dbReference type="SAM" id="Phobius"/>
    </source>
</evidence>
<proteinExistence type="predicted"/>
<keyword evidence="4" id="KW-1185">Reference proteome</keyword>
<reference evidence="3 4" key="1">
    <citation type="submission" date="2021-03" db="EMBL/GenBank/DDBJ databases">
        <title>Genomic Encyclopedia of Type Strains, Phase IV (KMG-IV): sequencing the most valuable type-strain genomes for metagenomic binning, comparative biology and taxonomic classification.</title>
        <authorList>
            <person name="Goeker M."/>
        </authorList>
    </citation>
    <scope>NUCLEOTIDE SEQUENCE [LARGE SCALE GENOMIC DNA]</scope>
    <source>
        <strain evidence="3 4">DSM 27138</strain>
    </source>
</reference>
<feature type="transmembrane region" description="Helical" evidence="1">
    <location>
        <begin position="15"/>
        <end position="34"/>
    </location>
</feature>
<evidence type="ECO:0000313" key="3">
    <source>
        <dbReference type="EMBL" id="MBP2017400.1"/>
    </source>
</evidence>
<accession>A0ABS4JR24</accession>
<protein>
    <recommendedName>
        <fullName evidence="2">DUF4350 domain-containing protein</fullName>
    </recommendedName>
</protein>
<keyword evidence="1" id="KW-0812">Transmembrane</keyword>
<dbReference type="Proteomes" id="UP001519289">
    <property type="component" value="Unassembled WGS sequence"/>
</dbReference>
<keyword evidence="1" id="KW-1133">Transmembrane helix</keyword>
<dbReference type="InterPro" id="IPR025646">
    <property type="entry name" value="DUF4350"/>
</dbReference>
<comment type="caution">
    <text evidence="3">The sequence shown here is derived from an EMBL/GenBank/DDBJ whole genome shotgun (WGS) entry which is preliminary data.</text>
</comment>
<keyword evidence="1" id="KW-0472">Membrane</keyword>
<gene>
    <name evidence="3" type="ORF">J2Z79_000783</name>
</gene>
<name>A0ABS4JR24_9FIRM</name>
<dbReference type="RefSeq" id="WP_209465544.1">
    <property type="nucleotide sequence ID" value="NZ_JAGGLG010000004.1"/>
</dbReference>
<feature type="transmembrane region" description="Helical" evidence="1">
    <location>
        <begin position="249"/>
        <end position="270"/>
    </location>
</feature>
<evidence type="ECO:0000313" key="4">
    <source>
        <dbReference type="Proteomes" id="UP001519289"/>
    </source>
</evidence>
<sequence length="386" mass="41747">MARGGCRIKKPGRDAWPVIAGLIALIFVGTLLGGGSQARSAMAPAGSTYSRSPDGLSAIYAVFADQRAALRWKLPLDRLDDDVDRLVIWNVEGLRPEEVEALERWVARGHAALVGGDLTNPPAPWPGTIDPGVPGSARPAAAHPATAGIREVSVGGAHFRGGSADQLVHLKDAGGRPVLVSWRVGEGRLFWSADTAWLSNARIGEAQNLELALQTLMPRGGGQVAFDEYHHGYTSPTHWWQLLRESLRAFALLMAAALTLFFWSFGVRFGSPLPAPVRPPRAAVEYVHSMSQLYRRAGAGEVVLRALYRSLRAHLGRLTGGVADLSHAEIARRAAPRCGAAEAEIERLLNRTADSNLKPSEAELIALARDVENLQRRIDHAGHRDR</sequence>
<dbReference type="SUPFAM" id="SSF52317">
    <property type="entry name" value="Class I glutamine amidotransferase-like"/>
    <property type="match status" value="1"/>
</dbReference>
<evidence type="ECO:0000259" key="2">
    <source>
        <dbReference type="Pfam" id="PF14258"/>
    </source>
</evidence>
<dbReference type="EMBL" id="JAGGLG010000004">
    <property type="protein sequence ID" value="MBP2017400.1"/>
    <property type="molecule type" value="Genomic_DNA"/>
</dbReference>